<dbReference type="InterPro" id="IPR036390">
    <property type="entry name" value="WH_DNA-bd_sf"/>
</dbReference>
<evidence type="ECO:0000313" key="5">
    <source>
        <dbReference type="EMBL" id="OKH95077.1"/>
    </source>
</evidence>
<sequence length="261" mass="28918">MSEQTPKLPPFRQYADALRDDIGREALKAGDKIPSENQLAERFNTTRATIRKAIALLRSEGLVVSHQGKGAFVRPRPQVRMLGAGANYRARRATGMSNFNAEAAAQGQRAVQHIRDVSEVPAPPEIAELLGVERDTPVVVRRRLFTVDEEPMQFVDGYYSTQLANGTAIAVPRRIRGGVHAVIEDPDGPIKRRVARFVEDLDIRMPSPTEADDLRIPPGVPVARVLRTAYDTDGQPLEVLDSLIPCDRHIFRYVIEVPVSA</sequence>
<dbReference type="EMBL" id="LFBV01000002">
    <property type="protein sequence ID" value="OKH95077.1"/>
    <property type="molecule type" value="Genomic_DNA"/>
</dbReference>
<evidence type="ECO:0000256" key="3">
    <source>
        <dbReference type="ARBA" id="ARBA00023163"/>
    </source>
</evidence>
<feature type="domain" description="HTH gntR-type" evidence="4">
    <location>
        <begin position="8"/>
        <end position="76"/>
    </location>
</feature>
<dbReference type="SMART" id="SM00866">
    <property type="entry name" value="UTRA"/>
    <property type="match status" value="1"/>
</dbReference>
<organism evidence="5 6">
    <name type="scientific">Streptomyces uncialis</name>
    <dbReference type="NCBI Taxonomy" id="1048205"/>
    <lineage>
        <taxon>Bacteria</taxon>
        <taxon>Bacillati</taxon>
        <taxon>Actinomycetota</taxon>
        <taxon>Actinomycetes</taxon>
        <taxon>Kitasatosporales</taxon>
        <taxon>Streptomycetaceae</taxon>
        <taxon>Streptomyces</taxon>
    </lineage>
</organism>
<dbReference type="InterPro" id="IPR036388">
    <property type="entry name" value="WH-like_DNA-bd_sf"/>
</dbReference>
<evidence type="ECO:0000259" key="4">
    <source>
        <dbReference type="PROSITE" id="PS50949"/>
    </source>
</evidence>
<accession>A0A1Q4VB76</accession>
<keyword evidence="3" id="KW-0804">Transcription</keyword>
<dbReference type="Pfam" id="PF07702">
    <property type="entry name" value="UTRA"/>
    <property type="match status" value="1"/>
</dbReference>
<dbReference type="Gene3D" id="3.40.1410.10">
    <property type="entry name" value="Chorismate lyase-like"/>
    <property type="match status" value="1"/>
</dbReference>
<name>A0A1Q4VB76_9ACTN</name>
<dbReference type="PRINTS" id="PR00035">
    <property type="entry name" value="HTHGNTR"/>
</dbReference>
<reference evidence="5 6" key="1">
    <citation type="submission" date="2015-06" db="EMBL/GenBank/DDBJ databases">
        <title>Cloning and characterization of the uncialamcin biosynthetic gene cluster.</title>
        <authorList>
            <person name="Yan X."/>
            <person name="Huang T."/>
            <person name="Ge H."/>
            <person name="Shen B."/>
        </authorList>
    </citation>
    <scope>NUCLEOTIDE SEQUENCE [LARGE SCALE GENOMIC DNA]</scope>
    <source>
        <strain evidence="5 6">DCA2648</strain>
    </source>
</reference>
<dbReference type="InterPro" id="IPR000524">
    <property type="entry name" value="Tscrpt_reg_HTH_GntR"/>
</dbReference>
<dbReference type="Gene3D" id="1.10.10.10">
    <property type="entry name" value="Winged helix-like DNA-binding domain superfamily/Winged helix DNA-binding domain"/>
    <property type="match status" value="1"/>
</dbReference>
<dbReference type="SUPFAM" id="SSF46785">
    <property type="entry name" value="Winged helix' DNA-binding domain"/>
    <property type="match status" value="1"/>
</dbReference>
<gene>
    <name evidence="5" type="ORF">AB852_13260</name>
</gene>
<dbReference type="CDD" id="cd07377">
    <property type="entry name" value="WHTH_GntR"/>
    <property type="match status" value="1"/>
</dbReference>
<dbReference type="SMART" id="SM00345">
    <property type="entry name" value="HTH_GNTR"/>
    <property type="match status" value="1"/>
</dbReference>
<evidence type="ECO:0000256" key="2">
    <source>
        <dbReference type="ARBA" id="ARBA00023125"/>
    </source>
</evidence>
<keyword evidence="1" id="KW-0805">Transcription regulation</keyword>
<dbReference type="PANTHER" id="PTHR44846:SF17">
    <property type="entry name" value="GNTR-FAMILY TRANSCRIPTIONAL REGULATOR"/>
    <property type="match status" value="1"/>
</dbReference>
<dbReference type="GO" id="GO:0003700">
    <property type="term" value="F:DNA-binding transcription factor activity"/>
    <property type="evidence" value="ECO:0007669"/>
    <property type="project" value="InterPro"/>
</dbReference>
<dbReference type="SUPFAM" id="SSF64288">
    <property type="entry name" value="Chorismate lyase-like"/>
    <property type="match status" value="1"/>
</dbReference>
<evidence type="ECO:0000313" key="6">
    <source>
        <dbReference type="Proteomes" id="UP000186455"/>
    </source>
</evidence>
<dbReference type="GO" id="GO:0003677">
    <property type="term" value="F:DNA binding"/>
    <property type="evidence" value="ECO:0007669"/>
    <property type="project" value="UniProtKB-KW"/>
</dbReference>
<dbReference type="AlphaFoldDB" id="A0A1Q4VB76"/>
<dbReference type="InterPro" id="IPR028978">
    <property type="entry name" value="Chorismate_lyase_/UTRA_dom_sf"/>
</dbReference>
<dbReference type="PROSITE" id="PS50949">
    <property type="entry name" value="HTH_GNTR"/>
    <property type="match status" value="1"/>
</dbReference>
<proteinExistence type="predicted"/>
<dbReference type="PANTHER" id="PTHR44846">
    <property type="entry name" value="MANNOSYL-D-GLYCERATE TRANSPORT/METABOLISM SYSTEM REPRESSOR MNGR-RELATED"/>
    <property type="match status" value="1"/>
</dbReference>
<protein>
    <submittedName>
        <fullName evidence="5">GntR family transcriptional regulator</fullName>
    </submittedName>
</protein>
<keyword evidence="6" id="KW-1185">Reference proteome</keyword>
<dbReference type="InterPro" id="IPR050679">
    <property type="entry name" value="Bact_HTH_transcr_reg"/>
</dbReference>
<dbReference type="STRING" id="1048205.AB852_13260"/>
<dbReference type="RefSeq" id="WP_073787402.1">
    <property type="nucleotide sequence ID" value="NZ_LFBV01000002.1"/>
</dbReference>
<dbReference type="Pfam" id="PF00392">
    <property type="entry name" value="GntR"/>
    <property type="match status" value="1"/>
</dbReference>
<keyword evidence="2" id="KW-0238">DNA-binding</keyword>
<dbReference type="Proteomes" id="UP000186455">
    <property type="component" value="Unassembled WGS sequence"/>
</dbReference>
<dbReference type="InterPro" id="IPR011663">
    <property type="entry name" value="UTRA"/>
</dbReference>
<comment type="caution">
    <text evidence="5">The sequence shown here is derived from an EMBL/GenBank/DDBJ whole genome shotgun (WGS) entry which is preliminary data.</text>
</comment>
<dbReference type="GO" id="GO:0045892">
    <property type="term" value="P:negative regulation of DNA-templated transcription"/>
    <property type="evidence" value="ECO:0007669"/>
    <property type="project" value="TreeGrafter"/>
</dbReference>
<evidence type="ECO:0000256" key="1">
    <source>
        <dbReference type="ARBA" id="ARBA00023015"/>
    </source>
</evidence>